<reference evidence="2" key="1">
    <citation type="submission" date="2018-06" db="EMBL/GenBank/DDBJ databases">
        <authorList>
            <person name="Zhirakovskaya E."/>
        </authorList>
    </citation>
    <scope>NUCLEOTIDE SEQUENCE</scope>
</reference>
<proteinExistence type="predicted"/>
<evidence type="ECO:0000313" key="2">
    <source>
        <dbReference type="EMBL" id="VAW85057.1"/>
    </source>
</evidence>
<name>A0A3B0ZC59_9ZZZZ</name>
<dbReference type="EMBL" id="UOFQ01000015">
    <property type="protein sequence ID" value="VAW85057.1"/>
    <property type="molecule type" value="Genomic_DNA"/>
</dbReference>
<dbReference type="InterPro" id="IPR003646">
    <property type="entry name" value="SH3-like_bac-type"/>
</dbReference>
<sequence length="290" mass="32193">MHEGITDNSSYQVISASTPIASNRWVTGFVKRQVYRAAEYRRTVRWLVLVLCGLATVGCATPQAPSLVMPPPPLAPAPLPMSFEEQQQMIMHLLHVLADKESEISYLRAHQQSQVKELKETTSQAARAEVKLRRFATEADVASRLAEVEVAMERLQSMLGAERKVSLQALAQKLLDTASASFKQDEYSIAADHVEQAGQFIDMLIDNHSISATKTASKVLFKVIIPLKVKVDSHLRYQPRNSADALDVLQKNTPVIALAYHGQWLHVQTETGKTGWVLAELLAALQDEDI</sequence>
<dbReference type="AlphaFoldDB" id="A0A3B0ZC59"/>
<evidence type="ECO:0000259" key="1">
    <source>
        <dbReference type="Pfam" id="PF08239"/>
    </source>
</evidence>
<accession>A0A3B0ZC59</accession>
<organism evidence="2">
    <name type="scientific">hydrothermal vent metagenome</name>
    <dbReference type="NCBI Taxonomy" id="652676"/>
    <lineage>
        <taxon>unclassified sequences</taxon>
        <taxon>metagenomes</taxon>
        <taxon>ecological metagenomes</taxon>
    </lineage>
</organism>
<dbReference type="Gene3D" id="2.30.30.40">
    <property type="entry name" value="SH3 Domains"/>
    <property type="match status" value="1"/>
</dbReference>
<dbReference type="Pfam" id="PF08239">
    <property type="entry name" value="SH3_3"/>
    <property type="match status" value="1"/>
</dbReference>
<protein>
    <recommendedName>
        <fullName evidence="1">SH3b domain-containing protein</fullName>
    </recommendedName>
</protein>
<gene>
    <name evidence="2" type="ORF">MNBD_GAMMA17-318</name>
</gene>
<feature type="domain" description="SH3b" evidence="1">
    <location>
        <begin position="235"/>
        <end position="282"/>
    </location>
</feature>